<dbReference type="OrthoDB" id="2386367at2759"/>
<accession>X6LQ76</accession>
<evidence type="ECO:0000313" key="1">
    <source>
        <dbReference type="EMBL" id="ETO03541.1"/>
    </source>
</evidence>
<reference evidence="1 2" key="1">
    <citation type="journal article" date="2013" name="Curr. Biol.">
        <title>The Genome of the Foraminiferan Reticulomyxa filosa.</title>
        <authorList>
            <person name="Glockner G."/>
            <person name="Hulsmann N."/>
            <person name="Schleicher M."/>
            <person name="Noegel A.A."/>
            <person name="Eichinger L."/>
            <person name="Gallinger C."/>
            <person name="Pawlowski J."/>
            <person name="Sierra R."/>
            <person name="Euteneuer U."/>
            <person name="Pillet L."/>
            <person name="Moustafa A."/>
            <person name="Platzer M."/>
            <person name="Groth M."/>
            <person name="Szafranski K."/>
            <person name="Schliwa M."/>
        </authorList>
    </citation>
    <scope>NUCLEOTIDE SEQUENCE [LARGE SCALE GENOMIC DNA]</scope>
</reference>
<comment type="caution">
    <text evidence="1">The sequence shown here is derived from an EMBL/GenBank/DDBJ whole genome shotgun (WGS) entry which is preliminary data.</text>
</comment>
<dbReference type="Proteomes" id="UP000023152">
    <property type="component" value="Unassembled WGS sequence"/>
</dbReference>
<dbReference type="EMBL" id="ASPP01033003">
    <property type="protein sequence ID" value="ETO03541.1"/>
    <property type="molecule type" value="Genomic_DNA"/>
</dbReference>
<dbReference type="AlphaFoldDB" id="X6LQ76"/>
<proteinExistence type="predicted"/>
<protein>
    <submittedName>
        <fullName evidence="1">ATPase</fullName>
    </submittedName>
</protein>
<keyword evidence="2" id="KW-1185">Reference proteome</keyword>
<gene>
    <name evidence="1" type="ORF">RFI_33861</name>
</gene>
<name>X6LQ76_RETFI</name>
<evidence type="ECO:0000313" key="2">
    <source>
        <dbReference type="Proteomes" id="UP000023152"/>
    </source>
</evidence>
<feature type="non-terminal residue" evidence="1">
    <location>
        <position position="1"/>
    </location>
</feature>
<organism evidence="1 2">
    <name type="scientific">Reticulomyxa filosa</name>
    <dbReference type="NCBI Taxonomy" id="46433"/>
    <lineage>
        <taxon>Eukaryota</taxon>
        <taxon>Sar</taxon>
        <taxon>Rhizaria</taxon>
        <taxon>Retaria</taxon>
        <taxon>Foraminifera</taxon>
        <taxon>Monothalamids</taxon>
        <taxon>Reticulomyxidae</taxon>
        <taxon>Reticulomyxa</taxon>
    </lineage>
</organism>
<sequence length="417" mass="49196">DWDTQINAAKHTFNKCMETSHSFSKEDILAYKQIVDKFKSADPLRKYLSEAICADALIKNVDHQTHHLIEEMQEHMKNEFILQTQLDKLVQVGNVFPKFAPAYKEACQALAKHLTNYVNNAKECLDNYNFEEMRKNLELLAKVLSLQSHLASLFNIKQEITNLETQLLMCLRTLTNEGLGVIKRAIKDESNFHKEEKGNTFSFVQIEKLGKSDIEQLKMNANILERAVNVFELPCQHVNFDKPIKQVFQSFLDKVVMYFERISQKIGSLFEKQRHEAFDEIKDFVFIMDSLRKIKSVEQGTQQSYFQTIERIIGYVRDVHKDIELILPLLIKQDPSFDYNRLFECVSCMHRSKWIEERQEWRYDNLMDEVKNKLLFHLCELEKASRYLELDIDHPDNLEQGHKIVEHLEKLNSWNEN</sequence>